<evidence type="ECO:0000256" key="1">
    <source>
        <dbReference type="ARBA" id="ARBA00004496"/>
    </source>
</evidence>
<evidence type="ECO:0000256" key="5">
    <source>
        <dbReference type="ARBA" id="ARBA00022679"/>
    </source>
</evidence>
<dbReference type="PANTHER" id="PTHR17490:SF16">
    <property type="entry name" value="THREONYLCARBAMOYL-AMP SYNTHASE"/>
    <property type="match status" value="1"/>
</dbReference>
<dbReference type="RefSeq" id="WP_380744043.1">
    <property type="nucleotide sequence ID" value="NZ_JBHTLI010000001.1"/>
</dbReference>
<evidence type="ECO:0000256" key="7">
    <source>
        <dbReference type="ARBA" id="ARBA00022695"/>
    </source>
</evidence>
<gene>
    <name evidence="13" type="ORF">ACFQ3Q_06375</name>
</gene>
<keyword evidence="5 13" id="KW-0808">Transferase</keyword>
<comment type="subcellular location">
    <subcellularLocation>
        <location evidence="1">Cytoplasm</location>
    </subcellularLocation>
</comment>
<dbReference type="PANTHER" id="PTHR17490">
    <property type="entry name" value="SUA5"/>
    <property type="match status" value="1"/>
</dbReference>
<dbReference type="Pfam" id="PF01300">
    <property type="entry name" value="Sua5_yciO_yrdC"/>
    <property type="match status" value="1"/>
</dbReference>
<evidence type="ECO:0000256" key="9">
    <source>
        <dbReference type="ARBA" id="ARBA00022840"/>
    </source>
</evidence>
<reference evidence="14" key="1">
    <citation type="journal article" date="2019" name="Int. J. Syst. Evol. Microbiol.">
        <title>The Global Catalogue of Microorganisms (GCM) 10K type strain sequencing project: providing services to taxonomists for standard genome sequencing and annotation.</title>
        <authorList>
            <consortium name="The Broad Institute Genomics Platform"/>
            <consortium name="The Broad Institute Genome Sequencing Center for Infectious Disease"/>
            <person name="Wu L."/>
            <person name="Ma J."/>
        </authorList>
    </citation>
    <scope>NUCLEOTIDE SEQUENCE [LARGE SCALE GENOMIC DNA]</scope>
    <source>
        <strain evidence="14">CCUG 64793</strain>
    </source>
</reference>
<evidence type="ECO:0000256" key="6">
    <source>
        <dbReference type="ARBA" id="ARBA00022694"/>
    </source>
</evidence>
<comment type="similarity">
    <text evidence="2">Belongs to the SUA5 family.</text>
</comment>
<keyword evidence="6" id="KW-0819">tRNA processing</keyword>
<protein>
    <recommendedName>
        <fullName evidence="10">L-threonylcarbamoyladenylate synthase</fullName>
        <ecNumber evidence="3">2.7.7.87</ecNumber>
    </recommendedName>
    <alternativeName>
        <fullName evidence="10">L-threonylcarbamoyladenylate synthase</fullName>
    </alternativeName>
</protein>
<keyword evidence="8" id="KW-0547">Nucleotide-binding</keyword>
<dbReference type="Gene3D" id="3.90.870.10">
    <property type="entry name" value="DHBP synthase"/>
    <property type="match status" value="1"/>
</dbReference>
<dbReference type="NCBIfam" id="TIGR00057">
    <property type="entry name" value="L-threonylcarbamoyladenylate synthase"/>
    <property type="match status" value="1"/>
</dbReference>
<accession>A0ABW3NQU7</accession>
<comment type="catalytic activity">
    <reaction evidence="11">
        <text>L-threonine + hydrogencarbonate + ATP = L-threonylcarbamoyladenylate + diphosphate + H2O</text>
        <dbReference type="Rhea" id="RHEA:36407"/>
        <dbReference type="ChEBI" id="CHEBI:15377"/>
        <dbReference type="ChEBI" id="CHEBI:17544"/>
        <dbReference type="ChEBI" id="CHEBI:30616"/>
        <dbReference type="ChEBI" id="CHEBI:33019"/>
        <dbReference type="ChEBI" id="CHEBI:57926"/>
        <dbReference type="ChEBI" id="CHEBI:73682"/>
        <dbReference type="EC" id="2.7.7.87"/>
    </reaction>
</comment>
<dbReference type="InterPro" id="IPR017945">
    <property type="entry name" value="DHBP_synth_RibB-like_a/b_dom"/>
</dbReference>
<keyword evidence="14" id="KW-1185">Reference proteome</keyword>
<dbReference type="InterPro" id="IPR006070">
    <property type="entry name" value="Sua5-like_dom"/>
</dbReference>
<evidence type="ECO:0000313" key="14">
    <source>
        <dbReference type="Proteomes" id="UP001597131"/>
    </source>
</evidence>
<keyword evidence="7 13" id="KW-0548">Nucleotidyltransferase</keyword>
<keyword evidence="4" id="KW-0963">Cytoplasm</keyword>
<evidence type="ECO:0000256" key="3">
    <source>
        <dbReference type="ARBA" id="ARBA00012584"/>
    </source>
</evidence>
<dbReference type="PROSITE" id="PS51163">
    <property type="entry name" value="YRDC"/>
    <property type="match status" value="1"/>
</dbReference>
<sequence>MKKSSAKSGKEDYRTEIQNCIATLKRGGLILYPTDTVWGIGCDSTNAEAVERVFALKQRSESKSLICLVNDFKMLNEYVEDVPEVAYDILKYAAKPTTIVYDDPIRVAENLIAEDNTLAIRVTKDAFCKELTKRFRRPIVSTSANISGQPTPNSFSQISPEILKGVDYVVNLHQSKKSSQPSAIIKLSNDGKVKVIRK</sequence>
<evidence type="ECO:0000256" key="2">
    <source>
        <dbReference type="ARBA" id="ARBA00007663"/>
    </source>
</evidence>
<dbReference type="GO" id="GO:0061710">
    <property type="term" value="F:L-threonylcarbamoyladenylate synthase"/>
    <property type="evidence" value="ECO:0007669"/>
    <property type="project" value="UniProtKB-EC"/>
</dbReference>
<dbReference type="EMBL" id="JBHTLI010000001">
    <property type="protein sequence ID" value="MFD1095365.1"/>
    <property type="molecule type" value="Genomic_DNA"/>
</dbReference>
<keyword evidence="9" id="KW-0067">ATP-binding</keyword>
<evidence type="ECO:0000256" key="4">
    <source>
        <dbReference type="ARBA" id="ARBA00022490"/>
    </source>
</evidence>
<evidence type="ECO:0000256" key="8">
    <source>
        <dbReference type="ARBA" id="ARBA00022741"/>
    </source>
</evidence>
<comment type="caution">
    <text evidence="13">The sequence shown here is derived from an EMBL/GenBank/DDBJ whole genome shotgun (WGS) entry which is preliminary data.</text>
</comment>
<dbReference type="Proteomes" id="UP001597131">
    <property type="component" value="Unassembled WGS sequence"/>
</dbReference>
<organism evidence="13 14">
    <name type="scientific">Salegentibacter chungangensis</name>
    <dbReference type="NCBI Taxonomy" id="1335724"/>
    <lineage>
        <taxon>Bacteria</taxon>
        <taxon>Pseudomonadati</taxon>
        <taxon>Bacteroidota</taxon>
        <taxon>Flavobacteriia</taxon>
        <taxon>Flavobacteriales</taxon>
        <taxon>Flavobacteriaceae</taxon>
        <taxon>Salegentibacter</taxon>
    </lineage>
</organism>
<feature type="domain" description="YrdC-like" evidence="12">
    <location>
        <begin position="14"/>
        <end position="198"/>
    </location>
</feature>
<evidence type="ECO:0000259" key="12">
    <source>
        <dbReference type="PROSITE" id="PS51163"/>
    </source>
</evidence>
<name>A0ABW3NQU7_9FLAO</name>
<proteinExistence type="inferred from homology"/>
<evidence type="ECO:0000256" key="11">
    <source>
        <dbReference type="ARBA" id="ARBA00048366"/>
    </source>
</evidence>
<evidence type="ECO:0000256" key="10">
    <source>
        <dbReference type="ARBA" id="ARBA00029774"/>
    </source>
</evidence>
<dbReference type="InterPro" id="IPR050156">
    <property type="entry name" value="TC-AMP_synthase_SUA5"/>
</dbReference>
<evidence type="ECO:0000313" key="13">
    <source>
        <dbReference type="EMBL" id="MFD1095365.1"/>
    </source>
</evidence>
<dbReference type="SUPFAM" id="SSF55821">
    <property type="entry name" value="YrdC/RibB"/>
    <property type="match status" value="1"/>
</dbReference>
<dbReference type="EC" id="2.7.7.87" evidence="3"/>